<proteinExistence type="predicted"/>
<dbReference type="RefSeq" id="WP_093972439.1">
    <property type="nucleotide sequence ID" value="NZ_FXXQ01000001.1"/>
</dbReference>
<accession>A0A238IVT9</accession>
<keyword evidence="2" id="KW-1185">Reference proteome</keyword>
<evidence type="ECO:0000313" key="2">
    <source>
        <dbReference type="Proteomes" id="UP000201838"/>
    </source>
</evidence>
<dbReference type="InterPro" id="IPR023393">
    <property type="entry name" value="START-like_dom_sf"/>
</dbReference>
<organism evidence="1 2">
    <name type="scientific">Boseongicola aestuarii</name>
    <dbReference type="NCBI Taxonomy" id="1470561"/>
    <lineage>
        <taxon>Bacteria</taxon>
        <taxon>Pseudomonadati</taxon>
        <taxon>Pseudomonadota</taxon>
        <taxon>Alphaproteobacteria</taxon>
        <taxon>Rhodobacterales</taxon>
        <taxon>Paracoccaceae</taxon>
        <taxon>Boseongicola</taxon>
    </lineage>
</organism>
<protein>
    <submittedName>
        <fullName evidence="1">Polyketide cyclase / dehydrase and lipid transport</fullName>
    </submittedName>
</protein>
<dbReference type="Proteomes" id="UP000201838">
    <property type="component" value="Unassembled WGS sequence"/>
</dbReference>
<dbReference type="OrthoDB" id="3371087at2"/>
<dbReference type="Gene3D" id="3.30.530.20">
    <property type="match status" value="1"/>
</dbReference>
<evidence type="ECO:0000313" key="1">
    <source>
        <dbReference type="EMBL" id="SMX22496.1"/>
    </source>
</evidence>
<dbReference type="SUPFAM" id="SSF55961">
    <property type="entry name" value="Bet v1-like"/>
    <property type="match status" value="1"/>
</dbReference>
<dbReference type="Pfam" id="PF10604">
    <property type="entry name" value="Polyketide_cyc2"/>
    <property type="match status" value="1"/>
</dbReference>
<gene>
    <name evidence="1" type="ORF">BOA8489_00593</name>
</gene>
<name>A0A238IVT9_9RHOB</name>
<dbReference type="EMBL" id="FXXQ01000001">
    <property type="protein sequence ID" value="SMX22496.1"/>
    <property type="molecule type" value="Genomic_DNA"/>
</dbReference>
<reference evidence="1 2" key="1">
    <citation type="submission" date="2017-05" db="EMBL/GenBank/DDBJ databases">
        <authorList>
            <person name="Song R."/>
            <person name="Chenine A.L."/>
            <person name="Ruprecht R.M."/>
        </authorList>
    </citation>
    <scope>NUCLEOTIDE SEQUENCE [LARGE SCALE GENOMIC DNA]</scope>
    <source>
        <strain evidence="1 2">CECT 8489</strain>
    </source>
</reference>
<dbReference type="InterPro" id="IPR019587">
    <property type="entry name" value="Polyketide_cyclase/dehydratase"/>
</dbReference>
<dbReference type="AlphaFoldDB" id="A0A238IVT9"/>
<sequence>MFVIEMKIARPVSAVFPRLARIEDSPLWYSAVKSVDRLDPGPTRVGTRFLFRRLLGGNDAINEVEVTAIEPNRALELKSVSGPTPFAYRYNVEPASDGTLLRLDGAISGRGLDGPMALLRPLAERFFRRGMVDNLASLKRLIENDKPVSRHASVDRA</sequence>